<comment type="cofactor">
    <cofactor evidence="2">
        <name>Mg(2+)</name>
        <dbReference type="ChEBI" id="CHEBI:18420"/>
    </cofactor>
</comment>
<dbReference type="InterPro" id="IPR043519">
    <property type="entry name" value="NT_sf"/>
</dbReference>
<feature type="region of interest" description="Disordered" evidence="9">
    <location>
        <begin position="166"/>
        <end position="215"/>
    </location>
</feature>
<keyword evidence="6" id="KW-0479">Metal-binding</keyword>
<organism evidence="12 13">
    <name type="scientific">Phyllotreta striolata</name>
    <name type="common">Striped flea beetle</name>
    <name type="synonym">Crioceris striolata</name>
    <dbReference type="NCBI Taxonomy" id="444603"/>
    <lineage>
        <taxon>Eukaryota</taxon>
        <taxon>Metazoa</taxon>
        <taxon>Ecdysozoa</taxon>
        <taxon>Arthropoda</taxon>
        <taxon>Hexapoda</taxon>
        <taxon>Insecta</taxon>
        <taxon>Pterygota</taxon>
        <taxon>Neoptera</taxon>
        <taxon>Endopterygota</taxon>
        <taxon>Coleoptera</taxon>
        <taxon>Polyphaga</taxon>
        <taxon>Cucujiformia</taxon>
        <taxon>Chrysomeloidea</taxon>
        <taxon>Chrysomelidae</taxon>
        <taxon>Galerucinae</taxon>
        <taxon>Alticini</taxon>
        <taxon>Phyllotreta</taxon>
    </lineage>
</organism>
<feature type="compositionally biased region" description="Basic and acidic residues" evidence="9">
    <location>
        <begin position="48"/>
        <end position="62"/>
    </location>
</feature>
<keyword evidence="13" id="KW-1185">Reference proteome</keyword>
<comment type="similarity">
    <text evidence="8">Belongs to the DNA polymerase type-B-like family. GLD2 subfamily.</text>
</comment>
<dbReference type="InterPro" id="IPR002058">
    <property type="entry name" value="PAP_assoc"/>
</dbReference>
<dbReference type="Gene3D" id="1.10.1410.10">
    <property type="match status" value="1"/>
</dbReference>
<dbReference type="PANTHER" id="PTHR12271">
    <property type="entry name" value="POLY A POLYMERASE CID PAP -RELATED"/>
    <property type="match status" value="1"/>
</dbReference>
<evidence type="ECO:0000256" key="7">
    <source>
        <dbReference type="ARBA" id="ARBA00022842"/>
    </source>
</evidence>
<evidence type="ECO:0000313" key="12">
    <source>
        <dbReference type="EMBL" id="CAG9861331.1"/>
    </source>
</evidence>
<evidence type="ECO:0000256" key="3">
    <source>
        <dbReference type="ARBA" id="ARBA00004496"/>
    </source>
</evidence>
<evidence type="ECO:0000256" key="2">
    <source>
        <dbReference type="ARBA" id="ARBA00001946"/>
    </source>
</evidence>
<gene>
    <name evidence="12" type="ORF">PHYEVI_LOCUS7673</name>
</gene>
<dbReference type="SUPFAM" id="SSF81301">
    <property type="entry name" value="Nucleotidyltransferase"/>
    <property type="match status" value="1"/>
</dbReference>
<feature type="compositionally biased region" description="Low complexity" evidence="9">
    <location>
        <begin position="166"/>
        <end position="200"/>
    </location>
</feature>
<dbReference type="Pfam" id="PF22600">
    <property type="entry name" value="MTPAP-like_central"/>
    <property type="match status" value="1"/>
</dbReference>
<dbReference type="GO" id="GO:1990817">
    <property type="term" value="F:poly(A) RNA polymerase activity"/>
    <property type="evidence" value="ECO:0007669"/>
    <property type="project" value="UniProtKB-ARBA"/>
</dbReference>
<comment type="cofactor">
    <cofactor evidence="1">
        <name>Mn(2+)</name>
        <dbReference type="ChEBI" id="CHEBI:29035"/>
    </cofactor>
</comment>
<dbReference type="SUPFAM" id="SSF81631">
    <property type="entry name" value="PAP/OAS1 substrate-binding domain"/>
    <property type="match status" value="1"/>
</dbReference>
<comment type="subcellular location">
    <subcellularLocation>
        <location evidence="3">Cytoplasm</location>
    </subcellularLocation>
</comment>
<evidence type="ECO:0000256" key="5">
    <source>
        <dbReference type="ARBA" id="ARBA00022679"/>
    </source>
</evidence>
<feature type="region of interest" description="Disordered" evidence="9">
    <location>
        <begin position="100"/>
        <end position="133"/>
    </location>
</feature>
<dbReference type="GO" id="GO:0046872">
    <property type="term" value="F:metal ion binding"/>
    <property type="evidence" value="ECO:0007669"/>
    <property type="project" value="UniProtKB-KW"/>
</dbReference>
<feature type="domain" description="Poly(A) RNA polymerase mitochondrial-like central palm" evidence="11">
    <location>
        <begin position="253"/>
        <end position="390"/>
    </location>
</feature>
<evidence type="ECO:0000259" key="10">
    <source>
        <dbReference type="Pfam" id="PF03828"/>
    </source>
</evidence>
<evidence type="ECO:0000256" key="8">
    <source>
        <dbReference type="ARBA" id="ARBA00038491"/>
    </source>
</evidence>
<evidence type="ECO:0000256" key="9">
    <source>
        <dbReference type="SAM" id="MobiDB-lite"/>
    </source>
</evidence>
<dbReference type="CDD" id="cd05402">
    <property type="entry name" value="NT_PAP_TUTase"/>
    <property type="match status" value="1"/>
</dbReference>
<evidence type="ECO:0000256" key="6">
    <source>
        <dbReference type="ARBA" id="ARBA00022723"/>
    </source>
</evidence>
<reference evidence="12" key="1">
    <citation type="submission" date="2022-01" db="EMBL/GenBank/DDBJ databases">
        <authorList>
            <person name="King R."/>
        </authorList>
    </citation>
    <scope>NUCLEOTIDE SEQUENCE</scope>
</reference>
<evidence type="ECO:0000256" key="1">
    <source>
        <dbReference type="ARBA" id="ARBA00001936"/>
    </source>
</evidence>
<evidence type="ECO:0000313" key="13">
    <source>
        <dbReference type="Proteomes" id="UP001153712"/>
    </source>
</evidence>
<dbReference type="PANTHER" id="PTHR12271:SF40">
    <property type="entry name" value="POLY(A) RNA POLYMERASE GLD2"/>
    <property type="match status" value="1"/>
</dbReference>
<dbReference type="GO" id="GO:0031123">
    <property type="term" value="P:RNA 3'-end processing"/>
    <property type="evidence" value="ECO:0007669"/>
    <property type="project" value="TreeGrafter"/>
</dbReference>
<keyword evidence="4" id="KW-0963">Cytoplasm</keyword>
<dbReference type="Proteomes" id="UP001153712">
    <property type="component" value="Chromosome 4"/>
</dbReference>
<dbReference type="InterPro" id="IPR054708">
    <property type="entry name" value="MTPAP-like_central"/>
</dbReference>
<protein>
    <submittedName>
        <fullName evidence="12">Uncharacterized protein</fullName>
    </submittedName>
</protein>
<dbReference type="GO" id="GO:0005737">
    <property type="term" value="C:cytoplasm"/>
    <property type="evidence" value="ECO:0007669"/>
    <property type="project" value="UniProtKB-SubCell"/>
</dbReference>
<evidence type="ECO:0000256" key="4">
    <source>
        <dbReference type="ARBA" id="ARBA00022490"/>
    </source>
</evidence>
<evidence type="ECO:0000259" key="11">
    <source>
        <dbReference type="Pfam" id="PF22600"/>
    </source>
</evidence>
<accession>A0A9N9XNR9</accession>
<feature type="region of interest" description="Disordered" evidence="9">
    <location>
        <begin position="42"/>
        <end position="65"/>
    </location>
</feature>
<dbReference type="AlphaFoldDB" id="A0A9N9XNR9"/>
<keyword evidence="5" id="KW-0808">Transferase</keyword>
<dbReference type="Pfam" id="PF03828">
    <property type="entry name" value="PAP_assoc"/>
    <property type="match status" value="1"/>
</dbReference>
<dbReference type="Gene3D" id="3.30.460.10">
    <property type="entry name" value="Beta Polymerase, domain 2"/>
    <property type="match status" value="1"/>
</dbReference>
<feature type="domain" description="PAP-associated" evidence="10">
    <location>
        <begin position="499"/>
        <end position="560"/>
    </location>
</feature>
<keyword evidence="7" id="KW-0460">Magnesium</keyword>
<dbReference type="OrthoDB" id="2274644at2759"/>
<dbReference type="EMBL" id="OU900097">
    <property type="protein sequence ID" value="CAG9861331.1"/>
    <property type="molecule type" value="Genomic_DNA"/>
</dbReference>
<name>A0A9N9XNR9_PHYSR</name>
<proteinExistence type="inferred from homology"/>
<sequence length="604" mass="69073">MELESQILNNNFNNNNNLFSDSMPYDIISPTLDPITNCNKKNYNKGQRHSETVTTKDSDADVNRNSPVSVRFSTSMMPPPPHKIVNYSYTINRYQPRDFSSKGYESDESWSPPSKESSIRTRISSRNSGGGFSAKRLDEQTVVIGKYSHSFPTVCYHSNLKHQNSNANNNNGNYKNRCYTNSNINSNNKFNNNNNNNNNNKRSHRKQSSNYKNGHNVSKKVYGLVERFKSKAEVMRILPNPPNTTLKGPLGQLNKDIWRLYKSKAQNEITYENKINSWKNIFLYLKDYLSNYGLYMVGSTMSGFGLINSDIDMCLLTKSISSDPRLDALHHLNAVRHLLIKNEMADDPQLILAKVPILKFKEKQTGFEIDLNCNSSVGIKNTQLLYSYSRLDWRVRPLVIIVKIWAQENNINDAKKMTVSSYSWVLMVIHYLQCKHSFVHYEGSFRSSGNILGGVVPPVLPCLHGLLPSKFGPSNEPYTTNVQEELPLFEDFTSDNRLTLAELFVGFFEYYSSFDFNRYAISVRAGCSLPVEECRFARAPKNDPNQWKYLCIEEPFDYTNTARSVFDSESFRLIRNVIGASYERLSGTKLLADVLPLVDKRIVS</sequence>